<gene>
    <name evidence="1" type="ORF">E2F46_04745</name>
</gene>
<organism evidence="1 2">
    <name type="scientific">Luteimonas aestuarii</name>
    <dbReference type="NCBI Taxonomy" id="453837"/>
    <lineage>
        <taxon>Bacteria</taxon>
        <taxon>Pseudomonadati</taxon>
        <taxon>Pseudomonadota</taxon>
        <taxon>Gammaproteobacteria</taxon>
        <taxon>Lysobacterales</taxon>
        <taxon>Lysobacteraceae</taxon>
        <taxon>Luteimonas</taxon>
    </lineage>
</organism>
<evidence type="ECO:0000313" key="2">
    <source>
        <dbReference type="Proteomes" id="UP000294796"/>
    </source>
</evidence>
<evidence type="ECO:0000313" key="1">
    <source>
        <dbReference type="EMBL" id="TDK27504.1"/>
    </source>
</evidence>
<dbReference type="EMBL" id="SMTF01000002">
    <property type="protein sequence ID" value="TDK27504.1"/>
    <property type="molecule type" value="Genomic_DNA"/>
</dbReference>
<protein>
    <submittedName>
        <fullName evidence="1">Uncharacterized protein</fullName>
    </submittedName>
</protein>
<dbReference type="AlphaFoldDB" id="A0A4R5U1Q5"/>
<dbReference type="OrthoDB" id="5985311at2"/>
<accession>A0A4R5U1Q5</accession>
<name>A0A4R5U1Q5_9GAMM</name>
<dbReference type="Proteomes" id="UP000294796">
    <property type="component" value="Unassembled WGS sequence"/>
</dbReference>
<proteinExistence type="predicted"/>
<dbReference type="RefSeq" id="WP_133320922.1">
    <property type="nucleotide sequence ID" value="NZ_SMTF01000002.1"/>
</dbReference>
<reference evidence="1 2" key="1">
    <citation type="submission" date="2019-03" db="EMBL/GenBank/DDBJ databases">
        <title>Luteimonas zhaokaii sp.nov., isolated from the rectal contents of Plateau pika in Yushu, Qinghai Province, China.</title>
        <authorList>
            <person name="Zhang G."/>
        </authorList>
    </citation>
    <scope>NUCLEOTIDE SEQUENCE [LARGE SCALE GENOMIC DNA]</scope>
    <source>
        <strain evidence="1 2">B9</strain>
    </source>
</reference>
<keyword evidence="2" id="KW-1185">Reference proteome</keyword>
<comment type="caution">
    <text evidence="1">The sequence shown here is derived from an EMBL/GenBank/DDBJ whole genome shotgun (WGS) entry which is preliminary data.</text>
</comment>
<sequence>MSPTTLWVFTLEARPLPDSPDFDVAGGAFVVCYVTPSMADDPVQHAAAYVRAQDWQAIAVEDEPERVERDDAPDPDHFDQALADGEVYVFHQWPIEDSAESETRH</sequence>